<comment type="function">
    <text evidence="7">The globular domain of the protein is located near the polypeptide exit tunnel on the outside of the subunit, while an extended beta-hairpin is found that lines the wall of the exit tunnel in the center of the 70S ribosome.</text>
</comment>
<sequence length="117" mass="13016">MEYQATAKYMRISTRKLRLVADSIRALTPAHALIQLTLMPKAAALPLRQVVASAVANAKQKQAHEESLKFKIIEVMGGAGMKRWHAVSKGQAHPYKKRMTHVRIVLTDEGKGISDKK</sequence>
<comment type="function">
    <text evidence="7 10">This protein binds specifically to 23S rRNA; its binding is stimulated by other ribosomal proteins, e.g., L4, L17, and L20. It is important during the early stages of 50S assembly. It makes multiple contacts with different domains of the 23S rRNA in the assembled 50S subunit and ribosome.</text>
</comment>
<protein>
    <recommendedName>
        <fullName evidence="6 7">Large ribosomal subunit protein uL22</fullName>
    </recommendedName>
</protein>
<dbReference type="HAMAP" id="MF_01331_B">
    <property type="entry name" value="Ribosomal_uL22_B"/>
    <property type="match status" value="1"/>
</dbReference>
<accession>A0A1F5ZHR0</accession>
<evidence type="ECO:0000256" key="10">
    <source>
        <dbReference type="RuleBase" id="RU004008"/>
    </source>
</evidence>
<dbReference type="InterPro" id="IPR036394">
    <property type="entry name" value="Ribosomal_uL22_sf"/>
</dbReference>
<evidence type="ECO:0000256" key="2">
    <source>
        <dbReference type="ARBA" id="ARBA00022730"/>
    </source>
</evidence>
<evidence type="ECO:0000313" key="12">
    <source>
        <dbReference type="Proteomes" id="UP000177268"/>
    </source>
</evidence>
<keyword evidence="5 7" id="KW-0687">Ribonucleoprotein</keyword>
<evidence type="ECO:0000256" key="4">
    <source>
        <dbReference type="ARBA" id="ARBA00022980"/>
    </source>
</evidence>
<dbReference type="Gene3D" id="3.90.470.10">
    <property type="entry name" value="Ribosomal protein L22/L17"/>
    <property type="match status" value="1"/>
</dbReference>
<evidence type="ECO:0000256" key="5">
    <source>
        <dbReference type="ARBA" id="ARBA00023274"/>
    </source>
</evidence>
<dbReference type="InterPro" id="IPR047867">
    <property type="entry name" value="Ribosomal_uL22_bac/org-type"/>
</dbReference>
<evidence type="ECO:0000256" key="3">
    <source>
        <dbReference type="ARBA" id="ARBA00022884"/>
    </source>
</evidence>
<dbReference type="Pfam" id="PF00237">
    <property type="entry name" value="Ribosomal_L22"/>
    <property type="match status" value="1"/>
</dbReference>
<dbReference type="EMBL" id="MFIZ01000012">
    <property type="protein sequence ID" value="OGG11864.1"/>
    <property type="molecule type" value="Genomic_DNA"/>
</dbReference>
<dbReference type="InterPro" id="IPR005727">
    <property type="entry name" value="Ribosomal_uL22_bac/chlpt-type"/>
</dbReference>
<dbReference type="PANTHER" id="PTHR13501:SF8">
    <property type="entry name" value="LARGE RIBOSOMAL SUBUNIT PROTEIN UL22M"/>
    <property type="match status" value="1"/>
</dbReference>
<comment type="subunit">
    <text evidence="7 9">Part of the 50S ribosomal subunit.</text>
</comment>
<evidence type="ECO:0000256" key="9">
    <source>
        <dbReference type="RuleBase" id="RU004006"/>
    </source>
</evidence>
<evidence type="ECO:0000256" key="6">
    <source>
        <dbReference type="ARBA" id="ARBA00035207"/>
    </source>
</evidence>
<dbReference type="AlphaFoldDB" id="A0A1F5ZHR0"/>
<reference evidence="11 12" key="1">
    <citation type="journal article" date="2016" name="Nat. Commun.">
        <title>Thousands of microbial genomes shed light on interconnected biogeochemical processes in an aquifer system.</title>
        <authorList>
            <person name="Anantharaman K."/>
            <person name="Brown C.T."/>
            <person name="Hug L.A."/>
            <person name="Sharon I."/>
            <person name="Castelle C.J."/>
            <person name="Probst A.J."/>
            <person name="Thomas B.C."/>
            <person name="Singh A."/>
            <person name="Wilkins M.J."/>
            <person name="Karaoz U."/>
            <person name="Brodie E.L."/>
            <person name="Williams K.H."/>
            <person name="Hubbard S.S."/>
            <person name="Banfield J.F."/>
        </authorList>
    </citation>
    <scope>NUCLEOTIDE SEQUENCE [LARGE SCALE GENOMIC DNA]</scope>
</reference>
<keyword evidence="2 7" id="KW-0699">rRNA-binding</keyword>
<dbReference type="GO" id="GO:0022625">
    <property type="term" value="C:cytosolic large ribosomal subunit"/>
    <property type="evidence" value="ECO:0007669"/>
    <property type="project" value="TreeGrafter"/>
</dbReference>
<evidence type="ECO:0000313" key="11">
    <source>
        <dbReference type="EMBL" id="OGG11864.1"/>
    </source>
</evidence>
<keyword evidence="4 7" id="KW-0689">Ribosomal protein</keyword>
<name>A0A1F5ZHR0_9BACT</name>
<organism evidence="11 12">
    <name type="scientific">Candidatus Gottesmanbacteria bacterium RBG_13_45_10</name>
    <dbReference type="NCBI Taxonomy" id="1798370"/>
    <lineage>
        <taxon>Bacteria</taxon>
        <taxon>Candidatus Gottesmaniibacteriota</taxon>
    </lineage>
</organism>
<comment type="caution">
    <text evidence="11">The sequence shown here is derived from an EMBL/GenBank/DDBJ whole genome shotgun (WGS) entry which is preliminary data.</text>
</comment>
<dbReference type="Proteomes" id="UP000177268">
    <property type="component" value="Unassembled WGS sequence"/>
</dbReference>
<dbReference type="InterPro" id="IPR001063">
    <property type="entry name" value="Ribosomal_uL22"/>
</dbReference>
<proteinExistence type="inferred from homology"/>
<dbReference type="GO" id="GO:0003735">
    <property type="term" value="F:structural constituent of ribosome"/>
    <property type="evidence" value="ECO:0007669"/>
    <property type="project" value="InterPro"/>
</dbReference>
<evidence type="ECO:0000256" key="8">
    <source>
        <dbReference type="RuleBase" id="RU004005"/>
    </source>
</evidence>
<dbReference type="STRING" id="1798370.A2Z00_00220"/>
<dbReference type="SUPFAM" id="SSF54843">
    <property type="entry name" value="Ribosomal protein L22"/>
    <property type="match status" value="1"/>
</dbReference>
<gene>
    <name evidence="7" type="primary">rplV</name>
    <name evidence="11" type="ORF">A2Z00_00220</name>
</gene>
<evidence type="ECO:0000256" key="1">
    <source>
        <dbReference type="ARBA" id="ARBA00009451"/>
    </source>
</evidence>
<comment type="similarity">
    <text evidence="1 7 8">Belongs to the universal ribosomal protein uL22 family.</text>
</comment>
<dbReference type="GO" id="GO:0019843">
    <property type="term" value="F:rRNA binding"/>
    <property type="evidence" value="ECO:0007669"/>
    <property type="project" value="UniProtKB-UniRule"/>
</dbReference>
<dbReference type="PANTHER" id="PTHR13501">
    <property type="entry name" value="CHLOROPLAST 50S RIBOSOMAL PROTEIN L22-RELATED"/>
    <property type="match status" value="1"/>
</dbReference>
<dbReference type="GO" id="GO:0006412">
    <property type="term" value="P:translation"/>
    <property type="evidence" value="ECO:0007669"/>
    <property type="project" value="UniProtKB-UniRule"/>
</dbReference>
<keyword evidence="3 7" id="KW-0694">RNA-binding</keyword>
<evidence type="ECO:0000256" key="7">
    <source>
        <dbReference type="HAMAP-Rule" id="MF_01331"/>
    </source>
</evidence>